<feature type="region of interest" description="Disordered" evidence="4">
    <location>
        <begin position="709"/>
        <end position="741"/>
    </location>
</feature>
<dbReference type="Gene3D" id="3.40.50.10190">
    <property type="entry name" value="BRCT domain"/>
    <property type="match status" value="2"/>
</dbReference>
<feature type="region of interest" description="Disordered" evidence="4">
    <location>
        <begin position="870"/>
        <end position="1521"/>
    </location>
</feature>
<evidence type="ECO:0000256" key="4">
    <source>
        <dbReference type="SAM" id="MobiDB-lite"/>
    </source>
</evidence>
<feature type="compositionally biased region" description="Basic residues" evidence="4">
    <location>
        <begin position="1739"/>
        <end position="1748"/>
    </location>
</feature>
<gene>
    <name evidence="7" type="primary">TP53BP1</name>
    <name evidence="7" type="ORF">BLAG_LOCUS14168</name>
</gene>
<evidence type="ECO:0000259" key="5">
    <source>
        <dbReference type="PROSITE" id="PS50172"/>
    </source>
</evidence>
<feature type="domain" description="CUE" evidence="6">
    <location>
        <begin position="655"/>
        <end position="698"/>
    </location>
</feature>
<keyword evidence="8" id="KW-1185">Reference proteome</keyword>
<dbReference type="SMART" id="SM00292">
    <property type="entry name" value="BRCT"/>
    <property type="match status" value="2"/>
</dbReference>
<accession>A0A8J9ZKM5</accession>
<feature type="compositionally biased region" description="Low complexity" evidence="4">
    <location>
        <begin position="1627"/>
        <end position="1637"/>
    </location>
</feature>
<dbReference type="Pfam" id="PF15057">
    <property type="entry name" value="DUF4537"/>
    <property type="match status" value="1"/>
</dbReference>
<dbReference type="InterPro" id="IPR036420">
    <property type="entry name" value="BRCT_dom_sf"/>
</dbReference>
<feature type="compositionally biased region" description="Low complexity" evidence="4">
    <location>
        <begin position="530"/>
        <end position="539"/>
    </location>
</feature>
<evidence type="ECO:0000256" key="1">
    <source>
        <dbReference type="ARBA" id="ARBA00004123"/>
    </source>
</evidence>
<protein>
    <submittedName>
        <fullName evidence="7">TP53BP1 protein</fullName>
    </submittedName>
</protein>
<keyword evidence="3" id="KW-0539">Nucleus</keyword>
<feature type="compositionally biased region" description="Basic and acidic residues" evidence="4">
    <location>
        <begin position="1217"/>
        <end position="1228"/>
    </location>
</feature>
<feature type="compositionally biased region" description="Low complexity" evidence="4">
    <location>
        <begin position="260"/>
        <end position="295"/>
    </location>
</feature>
<evidence type="ECO:0000256" key="3">
    <source>
        <dbReference type="ARBA" id="ARBA00023242"/>
    </source>
</evidence>
<dbReference type="Proteomes" id="UP000838412">
    <property type="component" value="Chromosome 2"/>
</dbReference>
<dbReference type="InterPro" id="IPR047252">
    <property type="entry name" value="TP53BP1-like"/>
</dbReference>
<dbReference type="OrthoDB" id="129353at2759"/>
<feature type="compositionally biased region" description="Basic and acidic residues" evidence="4">
    <location>
        <begin position="399"/>
        <end position="416"/>
    </location>
</feature>
<feature type="compositionally biased region" description="Polar residues" evidence="4">
    <location>
        <begin position="2168"/>
        <end position="2177"/>
    </location>
</feature>
<dbReference type="FunFam" id="3.40.50.10190:FF:000005">
    <property type="entry name" value="Tumor suppressor p53-binding protein 1"/>
    <property type="match status" value="1"/>
</dbReference>
<dbReference type="SUPFAM" id="SSF46934">
    <property type="entry name" value="UBA-like"/>
    <property type="match status" value="1"/>
</dbReference>
<feature type="domain" description="BRCT" evidence="5">
    <location>
        <begin position="2329"/>
        <end position="2413"/>
    </location>
</feature>
<evidence type="ECO:0000256" key="2">
    <source>
        <dbReference type="ARBA" id="ARBA00022763"/>
    </source>
</evidence>
<feature type="compositionally biased region" description="Basic and acidic residues" evidence="4">
    <location>
        <begin position="1300"/>
        <end position="1309"/>
    </location>
</feature>
<dbReference type="PROSITE" id="PS50172">
    <property type="entry name" value="BRCT"/>
    <property type="match status" value="2"/>
</dbReference>
<feature type="compositionally biased region" description="Basic and acidic residues" evidence="4">
    <location>
        <begin position="1729"/>
        <end position="1738"/>
    </location>
</feature>
<dbReference type="InterPro" id="IPR009060">
    <property type="entry name" value="UBA-like_sf"/>
</dbReference>
<feature type="region of interest" description="Disordered" evidence="4">
    <location>
        <begin position="2085"/>
        <end position="2189"/>
    </location>
</feature>
<dbReference type="InterPro" id="IPR032770">
    <property type="entry name" value="DUF4537"/>
</dbReference>
<dbReference type="PROSITE" id="PS51140">
    <property type="entry name" value="CUE"/>
    <property type="match status" value="1"/>
</dbReference>
<dbReference type="InterPro" id="IPR047250">
    <property type="entry name" value="BRCT_p53bp1-like_rpt2"/>
</dbReference>
<feature type="compositionally biased region" description="Basic residues" evidence="4">
    <location>
        <begin position="335"/>
        <end position="349"/>
    </location>
</feature>
<evidence type="ECO:0000259" key="6">
    <source>
        <dbReference type="PROSITE" id="PS51140"/>
    </source>
</evidence>
<dbReference type="PANTHER" id="PTHR15321:SF3">
    <property type="entry name" value="TP53-BINDING PROTEIN 1"/>
    <property type="match status" value="1"/>
</dbReference>
<feature type="compositionally biased region" description="Polar residues" evidence="4">
    <location>
        <begin position="1393"/>
        <end position="1418"/>
    </location>
</feature>
<dbReference type="CDD" id="cd17745">
    <property type="entry name" value="BRCT_p53bp1_rpt1"/>
    <property type="match status" value="1"/>
</dbReference>
<dbReference type="Gene3D" id="1.10.8.10">
    <property type="entry name" value="DNA helicase RuvA subunit, C-terminal domain"/>
    <property type="match status" value="1"/>
</dbReference>
<evidence type="ECO:0000313" key="7">
    <source>
        <dbReference type="EMBL" id="CAH1254953.1"/>
    </source>
</evidence>
<feature type="region of interest" description="Disordered" evidence="4">
    <location>
        <begin position="476"/>
        <end position="654"/>
    </location>
</feature>
<feature type="region of interest" description="Disordered" evidence="4">
    <location>
        <begin position="768"/>
        <end position="816"/>
    </location>
</feature>
<dbReference type="GO" id="GO:0042393">
    <property type="term" value="F:histone binding"/>
    <property type="evidence" value="ECO:0007669"/>
    <property type="project" value="TreeGrafter"/>
</dbReference>
<feature type="region of interest" description="Disordered" evidence="4">
    <location>
        <begin position="2210"/>
        <end position="2239"/>
    </location>
</feature>
<feature type="compositionally biased region" description="Polar residues" evidence="4">
    <location>
        <begin position="1931"/>
        <end position="1940"/>
    </location>
</feature>
<feature type="compositionally biased region" description="Polar residues" evidence="4">
    <location>
        <begin position="418"/>
        <end position="429"/>
    </location>
</feature>
<sequence>MELSQPDLSQRDDTPCFLVENSQLETQAEGDCSDGEDVIFRHKMLGKLAALRDSSTSPIMEVEMLANGRKCHITMATGGPGPQGGSQHPGASGSQSAGPSGSGSHGGGAEDDGNGGAEQGGGGGGGGGDAGGGGDGGGDDDDDNEEEGEGDDSHHEEEAETSTSTSTPQSSGNSSGSRSSLPGLVRPIPSIVTPIKVIPVHEIQESEGDMSALSETEGRHEVDPGSESEGLGGLSEASTALVTDSEMSPARKNVPPLTSPGPSKLSGSSSSSSVQLQSSTISTISSFTSSSSGSSHIETPLKKSPRKTPVKSPRKDVQHLSEAQAATIKMSPLKGKTKSPKKSPHKSPRKAGQAKESPMKARRRLGEEELLAARVVKEKLQEDTKQEGGTSGSSGASNKIHEHTSGEVRMEVHATMEDQPSSIPDSQPTGRPDSPDPLSSQQDMFVEDIQRPQEERVLSTPAENLGCLQLSGEPMLVQDTSLSSEGGSETVIAPSPEAYGPTPHIIPSSPTGETQEQDHPVEVAEDPVPSSQGSSQGSSHPAAQSEQELVDHPWQPSEPQWSQDLLASGPDDEGTSGKFAEMTKDSSSRPPSLHLQLPDTELSLDRDESTPQGGNNKGNIAVPAEQTKVGGLQSNETKCSSSSDSQTSGKSDRKELEQALDFLKGMFPSLEKDILISVYEAQNCALEATIEQLLEMSQGSGAIGVSVEMREEKPESVTVRGQSVGKPEDAMKTSRGDNVQKKKVSLWDIASTSKDDPQTSYSQVEMIEDDADQEKEVVRKSEDDGKQVRTEDIPVQEGDDRSLQREGNADKQEEGCDVQDNWALHFTPSMDGSQSQNMQNRMREIVGDLDQSMEPELAPSQLLFLPQDQVINQPEGPAPTEHSNEEAEDVVVIDISSQKEEKAEKGLDEEKKPDILAAEKDDKGDDDVSAALREDSSVEVVLCDTEKEEPQEEIRATPSAQANSESSVPFHLALPKDGGLFRPIATTPPLMKAKRPRLPRHSTPLPDYTESPTDTTPTSAVTSAVTTPEGDGSAFADPGSSGGQGLTTAINRGGQPGAGPPLQMRMGAVLESQSDHTQEENQLPLFQLQKPPELDADQLKAIKESPSKLPSLFTRVREKVRAQQEEQDSSSEEDDAPRPADSEDLFGPPVSSRKTEKKGKVLKRRQAQLFDSEESEMSVGKTEGHLYHEEESKISPAEVMDVEEEVKVQHTCGSLLEKTEKPGVKAEAQEEVPVETEASAEREQPPDNSSEEKEEPIQPLTKSQSVSSNADTLEYWRGSEEGEQLVPGQQGPDESGQRGQRQDEGRDEYAQLTKKRKRSPTTAGAVAAPNTAEKDERSAVTEDPQTPVKLPTEEKDPYEYSSQVSPIQDKRKRRQVVAAGLGSPPASIPTWRGPSTLTASSTRVVGVQANTQPSPTKTWRTKNKDKQHKSAKVRAHGGGSSPSGRGSALSAQGTSREQGEPTGGDGGEEKEEGGGEGERMPGDGDGEEGQPPRKRVKIDEEHDTESAGGEEESPPQYVRETTITTITETIVKRVITEKIKRGQKIVDYQVIEEMEEPVVDIEEEVSISPSISRTGSSLMSGELADISSLSTSASKSSPSSLSKSLSSSSLSRTNSSGPSMASLERTSSSQSKSSSSSPGAGGGDTPQGGGGDTPQGGAKDQEGFTKPVGSPRRRRSGIGSQLLGQQSKGTSGSQRLEVSETGTQTEVAQSSESKGVEDKAEGGEGIQPEGEKKGEKNQQSRRRKSSRKRQSETASPEEPGRETDSSRRTSRSGQAAASTSAVQKRSDSTIGDTGGRSRTRSAGPPGEDSGKTAEEDMAEAGVAVQPKESPRGRKPRGRTRGTPRGRGKRGGASAGSRSLSTDRITKKAQGHKESRSSSGARSSRSSRGHESDEQSDDSSEERAGTPEIPYQGVQQKLSSRSKQSQEETTRETVSSDSGSSEPREGARVMALLVSDKHWYPGVILKTLKNDRFLVRFEDEDETSVRPREIAARNMMVVSRLPVNTAVLASVEDVQECVYAPGIIRGYHHSGEAEEYLVEFNDGSTVRAPHANVILNPEQAAAYRAQVMRVAEVSASVSLDNLVTGKRKRPGAAMEYKTPDKGKAIRDPEYSSGGTSSSVTTPRGPQAKRRRRMEEVGEMDTGTGKTPKPSTASPVRGVPTLPAGIMDSPRTQSASRSLRSQEDLEELGPLPTNRRLFRGCAFILTAAPKGKAERASAAAESQSSEDSEEEVSTLPYSKSHVQRQIEQGGGKVYEDFKRMQERSKSTHLYLIADSFCRTKKYFLSLAHGIPCVSHQWIRDSCSQGCLQDYKAYLLPAGRSLETRNTIEWQPRGRIFQNMGALVVSESREFRDVWADILVAAGCVMAKKVSKEEAESSPLDCDLVVSDPSCPGSLVQRAGQLGVRVVSTEWVIQCLIHAHRVGYTGHAKYRHDYKDT</sequence>
<dbReference type="Gene3D" id="2.30.30.140">
    <property type="match status" value="1"/>
</dbReference>
<dbReference type="GO" id="GO:0005634">
    <property type="term" value="C:nucleus"/>
    <property type="evidence" value="ECO:0007669"/>
    <property type="project" value="UniProtKB-SubCell"/>
</dbReference>
<proteinExistence type="predicted"/>
<feature type="compositionally biased region" description="Basic and acidic residues" evidence="4">
    <location>
        <begin position="1182"/>
        <end position="1193"/>
    </location>
</feature>
<dbReference type="GO" id="GO:0000077">
    <property type="term" value="P:DNA damage checkpoint signaling"/>
    <property type="evidence" value="ECO:0007669"/>
    <property type="project" value="TreeGrafter"/>
</dbReference>
<dbReference type="InterPro" id="IPR003892">
    <property type="entry name" value="CUE"/>
</dbReference>
<feature type="compositionally biased region" description="Polar residues" evidence="4">
    <location>
        <begin position="1773"/>
        <end position="1791"/>
    </location>
</feature>
<dbReference type="CDD" id="cd17724">
    <property type="entry name" value="BRCT_p53bp1_rpt2"/>
    <property type="match status" value="1"/>
</dbReference>
<feature type="region of interest" description="Disordered" evidence="4">
    <location>
        <begin position="73"/>
        <end position="462"/>
    </location>
</feature>
<feature type="compositionally biased region" description="Low complexity" evidence="4">
    <location>
        <begin position="2110"/>
        <end position="2120"/>
    </location>
</feature>
<dbReference type="GO" id="GO:0043130">
    <property type="term" value="F:ubiquitin binding"/>
    <property type="evidence" value="ECO:0007669"/>
    <property type="project" value="InterPro"/>
</dbReference>
<feature type="compositionally biased region" description="Basic and acidic residues" evidence="4">
    <location>
        <begin position="448"/>
        <end position="457"/>
    </location>
</feature>
<feature type="compositionally biased region" description="Low complexity" evidence="4">
    <location>
        <begin position="161"/>
        <end position="180"/>
    </location>
</feature>
<feature type="compositionally biased region" description="Polar residues" evidence="4">
    <location>
        <begin position="958"/>
        <end position="967"/>
    </location>
</feature>
<feature type="compositionally biased region" description="Basic and acidic residues" evidence="4">
    <location>
        <begin position="897"/>
        <end position="923"/>
    </location>
</feature>
<feature type="compositionally biased region" description="Basic and acidic residues" evidence="4">
    <location>
        <begin position="375"/>
        <end position="386"/>
    </location>
</feature>
<dbReference type="InterPro" id="IPR047249">
    <property type="entry name" value="BRCT_p53bp1-like_rpt1"/>
</dbReference>
<organism evidence="7 8">
    <name type="scientific">Branchiostoma lanceolatum</name>
    <name type="common">Common lancelet</name>
    <name type="synonym">Amphioxus lanceolatum</name>
    <dbReference type="NCBI Taxonomy" id="7740"/>
    <lineage>
        <taxon>Eukaryota</taxon>
        <taxon>Metazoa</taxon>
        <taxon>Chordata</taxon>
        <taxon>Cephalochordata</taxon>
        <taxon>Leptocardii</taxon>
        <taxon>Amphioxiformes</taxon>
        <taxon>Branchiostomatidae</taxon>
        <taxon>Branchiostoma</taxon>
    </lineage>
</organism>
<feature type="compositionally biased region" description="Basic and acidic residues" evidence="4">
    <location>
        <begin position="1758"/>
        <end position="1767"/>
    </location>
</feature>
<dbReference type="FunFam" id="3.40.50.10190:FF:000003">
    <property type="entry name" value="Tumor suppressor p53-binding protein 1"/>
    <property type="match status" value="1"/>
</dbReference>
<feature type="compositionally biased region" description="Gly residues" evidence="4">
    <location>
        <begin position="114"/>
        <end position="136"/>
    </location>
</feature>
<feature type="compositionally biased region" description="Basic and acidic residues" evidence="4">
    <location>
        <begin position="2096"/>
        <end position="2108"/>
    </location>
</feature>
<feature type="compositionally biased region" description="Polar residues" evidence="4">
    <location>
        <begin position="478"/>
        <end position="487"/>
    </location>
</feature>
<keyword evidence="2" id="KW-0227">DNA damage</keyword>
<feature type="compositionally biased region" description="Basic and acidic residues" evidence="4">
    <location>
        <begin position="1115"/>
        <end position="1124"/>
    </location>
</feature>
<dbReference type="SUPFAM" id="SSF63748">
    <property type="entry name" value="Tudor/PWWP/MBT"/>
    <property type="match status" value="1"/>
</dbReference>
<feature type="compositionally biased region" description="Low complexity" evidence="4">
    <location>
        <begin position="85"/>
        <end position="99"/>
    </location>
</feature>
<feature type="region of interest" description="Disordered" evidence="4">
    <location>
        <begin position="1586"/>
        <end position="1943"/>
    </location>
</feature>
<dbReference type="FunFam" id="1.10.8.10:FF:000036">
    <property type="entry name" value="Toll-interacting protein-like Protein"/>
    <property type="match status" value="1"/>
</dbReference>
<dbReference type="SUPFAM" id="SSF52113">
    <property type="entry name" value="BRCT domain"/>
    <property type="match status" value="2"/>
</dbReference>
<feature type="compositionally biased region" description="Polar residues" evidence="4">
    <location>
        <begin position="237"/>
        <end position="246"/>
    </location>
</feature>
<dbReference type="EMBL" id="OV696687">
    <property type="protein sequence ID" value="CAH1254953.1"/>
    <property type="molecule type" value="Genomic_DNA"/>
</dbReference>
<feature type="compositionally biased region" description="Basic residues" evidence="4">
    <location>
        <begin position="1419"/>
        <end position="1435"/>
    </location>
</feature>
<reference evidence="7" key="1">
    <citation type="submission" date="2022-01" db="EMBL/GenBank/DDBJ databases">
        <authorList>
            <person name="Braso-Vives M."/>
        </authorList>
    </citation>
    <scope>NUCLEOTIDE SEQUENCE</scope>
</reference>
<feature type="compositionally biased region" description="Polar residues" evidence="4">
    <location>
        <begin position="1682"/>
        <end position="1713"/>
    </location>
</feature>
<comment type="subcellular location">
    <subcellularLocation>
        <location evidence="1">Nucleus</location>
    </subcellularLocation>
</comment>
<dbReference type="Pfam" id="PF02845">
    <property type="entry name" value="CUE"/>
    <property type="match status" value="1"/>
</dbReference>
<feature type="compositionally biased region" description="Basic residues" evidence="4">
    <location>
        <begin position="1155"/>
        <end position="1166"/>
    </location>
</feature>
<feature type="compositionally biased region" description="Polar residues" evidence="4">
    <location>
        <begin position="1260"/>
        <end position="1271"/>
    </location>
</feature>
<feature type="compositionally biased region" description="Low complexity" evidence="4">
    <location>
        <begin position="1011"/>
        <end position="1028"/>
    </location>
</feature>
<feature type="compositionally biased region" description="Basic residues" evidence="4">
    <location>
        <begin position="1832"/>
        <end position="1849"/>
    </location>
</feature>
<name>A0A8J9ZKM5_BRALA</name>
<dbReference type="SMART" id="SM00546">
    <property type="entry name" value="CUE"/>
    <property type="match status" value="1"/>
</dbReference>
<feature type="compositionally biased region" description="Basic and acidic residues" evidence="4">
    <location>
        <begin position="1097"/>
        <end position="1106"/>
    </location>
</feature>
<dbReference type="GO" id="GO:0045944">
    <property type="term" value="P:positive regulation of transcription by RNA polymerase II"/>
    <property type="evidence" value="ECO:0007669"/>
    <property type="project" value="TreeGrafter"/>
</dbReference>
<feature type="compositionally biased region" description="Basic and acidic residues" evidence="4">
    <location>
        <begin position="774"/>
        <end position="814"/>
    </location>
</feature>
<feature type="compositionally biased region" description="Gly residues" evidence="4">
    <location>
        <begin position="1639"/>
        <end position="1654"/>
    </location>
</feature>
<dbReference type="PANTHER" id="PTHR15321">
    <property type="entry name" value="TUMOR SUPPRESSOR P53-BINDING PROTEIN 1"/>
    <property type="match status" value="1"/>
</dbReference>
<feature type="compositionally biased region" description="Acidic residues" evidence="4">
    <location>
        <begin position="137"/>
        <end position="150"/>
    </location>
</feature>
<feature type="compositionally biased region" description="Acidic residues" evidence="4">
    <location>
        <begin position="1125"/>
        <end position="1135"/>
    </location>
</feature>
<feature type="compositionally biased region" description="Low complexity" evidence="4">
    <location>
        <begin position="1587"/>
        <end position="1619"/>
    </location>
</feature>
<feature type="domain" description="BRCT" evidence="5">
    <location>
        <begin position="2191"/>
        <end position="2313"/>
    </location>
</feature>
<feature type="compositionally biased region" description="Basic and acidic residues" evidence="4">
    <location>
        <begin position="726"/>
        <end position="740"/>
    </location>
</feature>
<dbReference type="Pfam" id="PF16589">
    <property type="entry name" value="BRCT_2"/>
    <property type="match status" value="1"/>
</dbReference>
<feature type="compositionally biased region" description="Low complexity" evidence="4">
    <location>
        <begin position="640"/>
        <end position="649"/>
    </location>
</feature>
<dbReference type="Pfam" id="PF18428">
    <property type="entry name" value="BRCT_3"/>
    <property type="match status" value="1"/>
</dbReference>
<feature type="compositionally biased region" description="Low complexity" evidence="4">
    <location>
        <begin position="1876"/>
        <end position="1885"/>
    </location>
</feature>
<dbReference type="InterPro" id="IPR001357">
    <property type="entry name" value="BRCT_dom"/>
</dbReference>
<feature type="compositionally biased region" description="Basic and acidic residues" evidence="4">
    <location>
        <begin position="1472"/>
        <end position="1482"/>
    </location>
</feature>
<evidence type="ECO:0000313" key="8">
    <source>
        <dbReference type="Proteomes" id="UP000838412"/>
    </source>
</evidence>